<reference evidence="6" key="1">
    <citation type="submission" date="2021-08" db="EMBL/GenBank/DDBJ databases">
        <authorList>
            <person name="Stevens D.C."/>
        </authorList>
    </citation>
    <scope>NUCLEOTIDE SEQUENCE</scope>
    <source>
        <strain evidence="6">DSM 53165</strain>
    </source>
</reference>
<dbReference type="Pfam" id="PF00126">
    <property type="entry name" value="HTH_1"/>
    <property type="match status" value="1"/>
</dbReference>
<dbReference type="SUPFAM" id="SSF53850">
    <property type="entry name" value="Periplasmic binding protein-like II"/>
    <property type="match status" value="1"/>
</dbReference>
<evidence type="ECO:0000256" key="3">
    <source>
        <dbReference type="ARBA" id="ARBA00023125"/>
    </source>
</evidence>
<comment type="similarity">
    <text evidence="1">Belongs to the LysR transcriptional regulatory family.</text>
</comment>
<sequence>MHSVDWDDLRYVLALARDRTLSRAAERLHATHSTVGRRLRAIEQSLGVRLFDATPEGFVPTTAGRETIAVAERVEAEMLALEAKVLGRDTQLEGPLRVATMDMLFQRYHAVFAEFIALYPRVALTVLTGDDELSLTRREADVAFRMTNSPPEYAVGRKVGRVDFAVYASRSLVERVGAGAGLAAFPWIHWDERLNMRWLDEWLAVHAPGARVALRVGANTRAVHDAVAAGIGAHFLACFDGDADESLVRISAVDPKFSRDLWLLTLNEMRSNSRVRAFIDHVDAHTRSR</sequence>
<dbReference type="InterPro" id="IPR036390">
    <property type="entry name" value="WH_DNA-bd_sf"/>
</dbReference>
<evidence type="ECO:0000313" key="7">
    <source>
        <dbReference type="Proteomes" id="UP001139031"/>
    </source>
</evidence>
<dbReference type="InterPro" id="IPR036388">
    <property type="entry name" value="WH-like_DNA-bd_sf"/>
</dbReference>
<dbReference type="RefSeq" id="WP_224195553.1">
    <property type="nucleotide sequence ID" value="NZ_JAIRAU010000044.1"/>
</dbReference>
<dbReference type="EMBL" id="JAIRAU010000044">
    <property type="protein sequence ID" value="MBZ5713818.1"/>
    <property type="molecule type" value="Genomic_DNA"/>
</dbReference>
<dbReference type="PANTHER" id="PTHR30537">
    <property type="entry name" value="HTH-TYPE TRANSCRIPTIONAL REGULATOR"/>
    <property type="match status" value="1"/>
</dbReference>
<keyword evidence="3" id="KW-0238">DNA-binding</keyword>
<dbReference type="SUPFAM" id="SSF46785">
    <property type="entry name" value="Winged helix' DNA-binding domain"/>
    <property type="match status" value="1"/>
</dbReference>
<dbReference type="Pfam" id="PF03466">
    <property type="entry name" value="LysR_substrate"/>
    <property type="match status" value="1"/>
</dbReference>
<dbReference type="InterPro" id="IPR005119">
    <property type="entry name" value="LysR_subst-bd"/>
</dbReference>
<evidence type="ECO:0000256" key="4">
    <source>
        <dbReference type="ARBA" id="ARBA00023163"/>
    </source>
</evidence>
<keyword evidence="7" id="KW-1185">Reference proteome</keyword>
<protein>
    <submittedName>
        <fullName evidence="6">LysR family transcriptional regulator</fullName>
    </submittedName>
</protein>
<comment type="caution">
    <text evidence="6">The sequence shown here is derived from an EMBL/GenBank/DDBJ whole genome shotgun (WGS) entry which is preliminary data.</text>
</comment>
<dbReference type="InterPro" id="IPR058163">
    <property type="entry name" value="LysR-type_TF_proteobact-type"/>
</dbReference>
<evidence type="ECO:0000259" key="5">
    <source>
        <dbReference type="PROSITE" id="PS50931"/>
    </source>
</evidence>
<evidence type="ECO:0000256" key="2">
    <source>
        <dbReference type="ARBA" id="ARBA00023015"/>
    </source>
</evidence>
<dbReference type="PROSITE" id="PS50931">
    <property type="entry name" value="HTH_LYSR"/>
    <property type="match status" value="1"/>
</dbReference>
<accession>A0ABS7TZW8</accession>
<evidence type="ECO:0000256" key="1">
    <source>
        <dbReference type="ARBA" id="ARBA00009437"/>
    </source>
</evidence>
<keyword evidence="4" id="KW-0804">Transcription</keyword>
<dbReference type="PANTHER" id="PTHR30537:SF3">
    <property type="entry name" value="TRANSCRIPTIONAL REGULATORY PROTEIN"/>
    <property type="match status" value="1"/>
</dbReference>
<gene>
    <name evidence="6" type="ORF">K7C98_31700</name>
</gene>
<evidence type="ECO:0000313" key="6">
    <source>
        <dbReference type="EMBL" id="MBZ5713818.1"/>
    </source>
</evidence>
<dbReference type="Proteomes" id="UP001139031">
    <property type="component" value="Unassembled WGS sequence"/>
</dbReference>
<feature type="domain" description="HTH lysR-type" evidence="5">
    <location>
        <begin position="4"/>
        <end position="61"/>
    </location>
</feature>
<name>A0ABS7TZW8_9BACT</name>
<organism evidence="6 7">
    <name type="scientific">Nannocystis pusilla</name>
    <dbReference type="NCBI Taxonomy" id="889268"/>
    <lineage>
        <taxon>Bacteria</taxon>
        <taxon>Pseudomonadati</taxon>
        <taxon>Myxococcota</taxon>
        <taxon>Polyangia</taxon>
        <taxon>Nannocystales</taxon>
        <taxon>Nannocystaceae</taxon>
        <taxon>Nannocystis</taxon>
    </lineage>
</organism>
<proteinExistence type="inferred from homology"/>
<dbReference type="Gene3D" id="1.10.10.10">
    <property type="entry name" value="Winged helix-like DNA-binding domain superfamily/Winged helix DNA-binding domain"/>
    <property type="match status" value="1"/>
</dbReference>
<dbReference type="Gene3D" id="3.40.190.290">
    <property type="match status" value="1"/>
</dbReference>
<keyword evidence="2" id="KW-0805">Transcription regulation</keyword>
<dbReference type="InterPro" id="IPR000847">
    <property type="entry name" value="LysR_HTH_N"/>
</dbReference>